<keyword evidence="1" id="KW-0238">DNA-binding</keyword>
<dbReference type="Pfam" id="PF13411">
    <property type="entry name" value="MerR_1"/>
    <property type="match status" value="1"/>
</dbReference>
<dbReference type="Proteomes" id="UP000040453">
    <property type="component" value="Unassembled WGS sequence"/>
</dbReference>
<feature type="domain" description="HTH merR-type" evidence="2">
    <location>
        <begin position="1"/>
        <end position="69"/>
    </location>
</feature>
<proteinExistence type="predicted"/>
<accession>A0A0A1MJF9</accession>
<dbReference type="RefSeq" id="WP_042533514.1">
    <property type="nucleotide sequence ID" value="NZ_CDGG01000001.1"/>
</dbReference>
<dbReference type="PANTHER" id="PTHR30204">
    <property type="entry name" value="REDOX-CYCLING DRUG-SENSING TRANSCRIPTIONAL ACTIVATOR SOXR"/>
    <property type="match status" value="1"/>
</dbReference>
<dbReference type="PANTHER" id="PTHR30204:SF97">
    <property type="entry name" value="MERR FAMILY REGULATORY PROTEIN"/>
    <property type="match status" value="1"/>
</dbReference>
<evidence type="ECO:0000259" key="2">
    <source>
        <dbReference type="PROSITE" id="PS50937"/>
    </source>
</evidence>
<dbReference type="PROSITE" id="PS50937">
    <property type="entry name" value="HTH_MERR_2"/>
    <property type="match status" value="1"/>
</dbReference>
<evidence type="ECO:0000313" key="3">
    <source>
        <dbReference type="EMBL" id="CEI83223.1"/>
    </source>
</evidence>
<keyword evidence="4" id="KW-1185">Reference proteome</keyword>
<dbReference type="STRING" id="545501.BN997_03127"/>
<name>A0A0A1MJF9_9BACI</name>
<dbReference type="InterPro" id="IPR000551">
    <property type="entry name" value="MerR-type_HTH_dom"/>
</dbReference>
<dbReference type="SUPFAM" id="SSF46955">
    <property type="entry name" value="Putative DNA-binding domain"/>
    <property type="match status" value="1"/>
</dbReference>
<gene>
    <name evidence="3" type="ORF">BN997_03127</name>
</gene>
<protein>
    <submittedName>
        <fullName evidence="3">MerR family regulatory protein</fullName>
    </submittedName>
</protein>
<dbReference type="GO" id="GO:0003700">
    <property type="term" value="F:DNA-binding transcription factor activity"/>
    <property type="evidence" value="ECO:0007669"/>
    <property type="project" value="InterPro"/>
</dbReference>
<dbReference type="Gene3D" id="1.10.1660.10">
    <property type="match status" value="1"/>
</dbReference>
<evidence type="ECO:0000256" key="1">
    <source>
        <dbReference type="ARBA" id="ARBA00023125"/>
    </source>
</evidence>
<dbReference type="EMBL" id="CDGG01000001">
    <property type="protein sequence ID" value="CEI83223.1"/>
    <property type="molecule type" value="Genomic_DNA"/>
</dbReference>
<dbReference type="InterPro" id="IPR009061">
    <property type="entry name" value="DNA-bd_dom_put_sf"/>
</dbReference>
<organism evidence="3 4">
    <name type="scientific">Oceanobacillus oncorhynchi</name>
    <dbReference type="NCBI Taxonomy" id="545501"/>
    <lineage>
        <taxon>Bacteria</taxon>
        <taxon>Bacillati</taxon>
        <taxon>Bacillota</taxon>
        <taxon>Bacilli</taxon>
        <taxon>Bacillales</taxon>
        <taxon>Bacillaceae</taxon>
        <taxon>Oceanobacillus</taxon>
    </lineage>
</organism>
<dbReference type="SMART" id="SM00422">
    <property type="entry name" value="HTH_MERR"/>
    <property type="match status" value="1"/>
</dbReference>
<dbReference type="AlphaFoldDB" id="A0A0A1MJF9"/>
<sequence length="252" mass="29620">MTIQVFSIQTGIPKSTLRFYEEKHLLKSVREESSNYRMYAEDQIPLAKLIASLRAAKVPIRDIQLYLEANENSRKQMKKKWIQTIKENQRQLEVSLRYLESDNEKEEIYMFEKTGEKVIWFEAESAAGQFSREFVFRREQMKQHYIPINNMYLRYISGNRNQVKAEIGFGVSREINTALFPDAFSEKMRGSFCVGLPFNEDFSKIERAYRSLMDYCVTNSWTPAGSILEWYRGDQMETADIIMPVSYIGAKQ</sequence>
<evidence type="ECO:0000313" key="4">
    <source>
        <dbReference type="Proteomes" id="UP000040453"/>
    </source>
</evidence>
<dbReference type="GO" id="GO:0003677">
    <property type="term" value="F:DNA binding"/>
    <property type="evidence" value="ECO:0007669"/>
    <property type="project" value="UniProtKB-KW"/>
</dbReference>
<dbReference type="InterPro" id="IPR011256">
    <property type="entry name" value="Reg_factor_effector_dom_sf"/>
</dbReference>
<dbReference type="InterPro" id="IPR047057">
    <property type="entry name" value="MerR_fam"/>
</dbReference>
<dbReference type="Gene3D" id="3.20.80.10">
    <property type="entry name" value="Regulatory factor, effector binding domain"/>
    <property type="match status" value="1"/>
</dbReference>
<reference evidence="3 4" key="1">
    <citation type="submission" date="2014-11" db="EMBL/GenBank/DDBJ databases">
        <authorList>
            <person name="Urmite Genomes Urmite Genomes"/>
        </authorList>
    </citation>
    <scope>NUCLEOTIDE SEQUENCE [LARGE SCALE GENOMIC DNA]</scope>
    <source>
        <strain evidence="3 4">Oc5</strain>
    </source>
</reference>